<protein>
    <submittedName>
        <fullName evidence="2">Uncharacterized protein</fullName>
    </submittedName>
</protein>
<evidence type="ECO:0000313" key="3">
    <source>
        <dbReference type="Proteomes" id="UP000799302"/>
    </source>
</evidence>
<proteinExistence type="predicted"/>
<sequence>MLPPNQKTAPQDRKPNSGCLSKMGASFNSGANKTRVISKGKFLSIVDNGSKPSRLPLIRRGPPRRGPWPVMTMVDIQHRVVSATVAKMLIPLRCVFEHYNSVSMLTTGEKLSLAMAGREETALYEQNILDEFYAGSTSPLPHERQNNLDTFVKSQTKRVAFNAMLAQAYIITLYQEIPLLKTHATEDLLKDFQSLDLTEKKTAASLNADNLHEFLQRMAFTEGITAPLVSEAEASTSDPSDAPELRQKLQQLKISFSWFSQLFRSEHIKVENILQTVKSVSQQFETNAIRVPLWDEEPEQTKRRVQSEILKSLSLKATCLLTLDDSSPADPMLLLTIAAYGQLRLWELWADSTKELSEQACVVEKALDMWITHTAKGRSISKNRDNSDGDMMEDENMDIDI</sequence>
<organism evidence="2 3">
    <name type="scientific">Microthyrium microscopicum</name>
    <dbReference type="NCBI Taxonomy" id="703497"/>
    <lineage>
        <taxon>Eukaryota</taxon>
        <taxon>Fungi</taxon>
        <taxon>Dikarya</taxon>
        <taxon>Ascomycota</taxon>
        <taxon>Pezizomycotina</taxon>
        <taxon>Dothideomycetes</taxon>
        <taxon>Dothideomycetes incertae sedis</taxon>
        <taxon>Microthyriales</taxon>
        <taxon>Microthyriaceae</taxon>
        <taxon>Microthyrium</taxon>
    </lineage>
</organism>
<dbReference type="EMBL" id="MU004234">
    <property type="protein sequence ID" value="KAF2670675.1"/>
    <property type="molecule type" value="Genomic_DNA"/>
</dbReference>
<evidence type="ECO:0000256" key="1">
    <source>
        <dbReference type="SAM" id="MobiDB-lite"/>
    </source>
</evidence>
<accession>A0A6A6UEH1</accession>
<feature type="region of interest" description="Disordered" evidence="1">
    <location>
        <begin position="379"/>
        <end position="401"/>
    </location>
</feature>
<feature type="region of interest" description="Disordered" evidence="1">
    <location>
        <begin position="1"/>
        <end position="26"/>
    </location>
</feature>
<dbReference type="AlphaFoldDB" id="A0A6A6UEH1"/>
<gene>
    <name evidence="2" type="ORF">BT63DRAFT_244888</name>
</gene>
<evidence type="ECO:0000313" key="2">
    <source>
        <dbReference type="EMBL" id="KAF2670675.1"/>
    </source>
</evidence>
<dbReference type="Proteomes" id="UP000799302">
    <property type="component" value="Unassembled WGS sequence"/>
</dbReference>
<feature type="compositionally biased region" description="Acidic residues" evidence="1">
    <location>
        <begin position="388"/>
        <end position="401"/>
    </location>
</feature>
<keyword evidence="3" id="KW-1185">Reference proteome</keyword>
<name>A0A6A6UEH1_9PEZI</name>
<reference evidence="2" key="1">
    <citation type="journal article" date="2020" name="Stud. Mycol.">
        <title>101 Dothideomycetes genomes: a test case for predicting lifestyles and emergence of pathogens.</title>
        <authorList>
            <person name="Haridas S."/>
            <person name="Albert R."/>
            <person name="Binder M."/>
            <person name="Bloem J."/>
            <person name="Labutti K."/>
            <person name="Salamov A."/>
            <person name="Andreopoulos B."/>
            <person name="Baker S."/>
            <person name="Barry K."/>
            <person name="Bills G."/>
            <person name="Bluhm B."/>
            <person name="Cannon C."/>
            <person name="Castanera R."/>
            <person name="Culley D."/>
            <person name="Daum C."/>
            <person name="Ezra D."/>
            <person name="Gonzalez J."/>
            <person name="Henrissat B."/>
            <person name="Kuo A."/>
            <person name="Liang C."/>
            <person name="Lipzen A."/>
            <person name="Lutzoni F."/>
            <person name="Magnuson J."/>
            <person name="Mondo S."/>
            <person name="Nolan M."/>
            <person name="Ohm R."/>
            <person name="Pangilinan J."/>
            <person name="Park H.-J."/>
            <person name="Ramirez L."/>
            <person name="Alfaro M."/>
            <person name="Sun H."/>
            <person name="Tritt A."/>
            <person name="Yoshinaga Y."/>
            <person name="Zwiers L.-H."/>
            <person name="Turgeon B."/>
            <person name="Goodwin S."/>
            <person name="Spatafora J."/>
            <person name="Crous P."/>
            <person name="Grigoriev I."/>
        </authorList>
    </citation>
    <scope>NUCLEOTIDE SEQUENCE</scope>
    <source>
        <strain evidence="2">CBS 115976</strain>
    </source>
</reference>